<dbReference type="PANTHER" id="PTHR43685:SF2">
    <property type="entry name" value="GLYCOSYLTRANSFERASE 2-LIKE DOMAIN-CONTAINING PROTEIN"/>
    <property type="match status" value="1"/>
</dbReference>
<keyword evidence="2" id="KW-0808">Transferase</keyword>
<dbReference type="PANTHER" id="PTHR43685">
    <property type="entry name" value="GLYCOSYLTRANSFERASE"/>
    <property type="match status" value="1"/>
</dbReference>
<gene>
    <name evidence="2" type="ORF">SAMN02949497_3816</name>
</gene>
<dbReference type="Gene3D" id="3.90.550.10">
    <property type="entry name" value="Spore Coat Polysaccharide Biosynthesis Protein SpsA, Chain A"/>
    <property type="match status" value="2"/>
</dbReference>
<keyword evidence="3" id="KW-1185">Reference proteome</keyword>
<dbReference type="InterPro" id="IPR011990">
    <property type="entry name" value="TPR-like_helical_dom_sf"/>
</dbReference>
<dbReference type="EMBL" id="FXAM01000001">
    <property type="protein sequence ID" value="SMF96419.1"/>
    <property type="molecule type" value="Genomic_DNA"/>
</dbReference>
<dbReference type="AlphaFoldDB" id="A0A1Y6D0F2"/>
<evidence type="ECO:0000313" key="3">
    <source>
        <dbReference type="Proteomes" id="UP000192923"/>
    </source>
</evidence>
<name>A0A1Y6D0F2_9GAMM</name>
<dbReference type="SMART" id="SM00028">
    <property type="entry name" value="TPR"/>
    <property type="match status" value="1"/>
</dbReference>
<protein>
    <submittedName>
        <fullName evidence="2">Glycosyltransferase involved in cell wall bisynthesis</fullName>
    </submittedName>
</protein>
<feature type="domain" description="Glycosyltransferase 2-like" evidence="1">
    <location>
        <begin position="402"/>
        <end position="513"/>
    </location>
</feature>
<dbReference type="SUPFAM" id="SSF48452">
    <property type="entry name" value="TPR-like"/>
    <property type="match status" value="1"/>
</dbReference>
<dbReference type="SUPFAM" id="SSF53448">
    <property type="entry name" value="Nucleotide-diphospho-sugar transferases"/>
    <property type="match status" value="2"/>
</dbReference>
<dbReference type="RefSeq" id="WP_176225287.1">
    <property type="nucleotide sequence ID" value="NZ_FXAM01000001.1"/>
</dbReference>
<dbReference type="InterPro" id="IPR050834">
    <property type="entry name" value="Glycosyltransf_2"/>
</dbReference>
<dbReference type="GO" id="GO:0016740">
    <property type="term" value="F:transferase activity"/>
    <property type="evidence" value="ECO:0007669"/>
    <property type="project" value="UniProtKB-KW"/>
</dbReference>
<evidence type="ECO:0000259" key="1">
    <source>
        <dbReference type="Pfam" id="PF00535"/>
    </source>
</evidence>
<organism evidence="2 3">
    <name type="scientific">Methylomagnum ishizawai</name>
    <dbReference type="NCBI Taxonomy" id="1760988"/>
    <lineage>
        <taxon>Bacteria</taxon>
        <taxon>Pseudomonadati</taxon>
        <taxon>Pseudomonadota</taxon>
        <taxon>Gammaproteobacteria</taxon>
        <taxon>Methylococcales</taxon>
        <taxon>Methylococcaceae</taxon>
        <taxon>Methylomagnum</taxon>
    </lineage>
</organism>
<dbReference type="InterPro" id="IPR019734">
    <property type="entry name" value="TPR_rpt"/>
</dbReference>
<dbReference type="InterPro" id="IPR029044">
    <property type="entry name" value="Nucleotide-diphossugar_trans"/>
</dbReference>
<dbReference type="InterPro" id="IPR001173">
    <property type="entry name" value="Glyco_trans_2-like"/>
</dbReference>
<accession>A0A1Y6D0F2</accession>
<proteinExistence type="predicted"/>
<reference evidence="2 3" key="1">
    <citation type="submission" date="2016-12" db="EMBL/GenBank/DDBJ databases">
        <authorList>
            <person name="Song W.-J."/>
            <person name="Kurnit D.M."/>
        </authorList>
    </citation>
    <scope>NUCLEOTIDE SEQUENCE [LARGE SCALE GENOMIC DNA]</scope>
    <source>
        <strain evidence="2 3">175</strain>
    </source>
</reference>
<dbReference type="STRING" id="1760988.SAMN02949497_3816"/>
<dbReference type="Proteomes" id="UP000192923">
    <property type="component" value="Unassembled WGS sequence"/>
</dbReference>
<dbReference type="Gene3D" id="1.25.40.10">
    <property type="entry name" value="Tetratricopeptide repeat domain"/>
    <property type="match status" value="1"/>
</dbReference>
<dbReference type="Pfam" id="PF00535">
    <property type="entry name" value="Glycos_transf_2"/>
    <property type="match status" value="2"/>
</dbReference>
<sequence length="722" mass="80751">MAEAQEPRKPLLSVLVPSHRNCLEAMPIISRLAALRNERVEVLVADNSGDPHKQKVLDILLGIAPRLKVVKNPDHLPPHENYKTIIDIASGDYILACADDDYLDPDFIDAAIKLIMGVEHEICVMPALYQYIGQGQLYPTQRIQEPAAPEWTHRVIGHFESKIMPVLTYSVVPKRLLAAFLNYQRYHPMIGSFLDWSFEYFARAWCPCFYADNGFYLYDSQRWMNIDSATEADGRQYRNGGLPFWFVAFHKLHWAVELSSFLYSGYFPGTPQEREPLIKALIAQNMGLFRYESCLSKRERFESAPVSAGIKREIMTLFLQSEWSYPEILAIFLRLLGEVAPGKALRYEKFIHAIQTPRPGYTGFPDPAAIDGVSDNYLCPEAKPQDRENLISIVVSLGPYTDKLLETLDSLVGQTCTDWEIILVGDPGSKDTDHSIDEVLAYFPGRAIRVIATAGLGWSESRNAGIQAALGKYILPVNCGDKLHPRALEKLSGLLQAEPFAIAYSDIQEFGTASRYIETWGPSAGNPPLTHPYPYCALYRREMWATAGGYNLDMAQDYADWDFWLSCAGHGYRGRHLPEALLFRRTGEADRVAGSPQRETESRARLVLNHRALYDPSMLAQAEALLAEPPSQGGKQEVLAVIAEAERLTATEGLAAAVAHYRRWLWFRSAASPLAYAVQFNLGVALQQLDDPAGAARAYRQALENNPGFAPARNNLALLPAP</sequence>
<evidence type="ECO:0000313" key="2">
    <source>
        <dbReference type="EMBL" id="SMF96419.1"/>
    </source>
</evidence>
<feature type="domain" description="Glycosyltransferase 2-like" evidence="1">
    <location>
        <begin position="13"/>
        <end position="143"/>
    </location>
</feature>
<dbReference type="CDD" id="cd00761">
    <property type="entry name" value="Glyco_tranf_GTA_type"/>
    <property type="match status" value="1"/>
</dbReference>